<feature type="region of interest" description="Disordered" evidence="3">
    <location>
        <begin position="248"/>
        <end position="275"/>
    </location>
</feature>
<dbReference type="AlphaFoldDB" id="A0A2Z5FUV1"/>
<proteinExistence type="predicted"/>
<protein>
    <submittedName>
        <fullName evidence="5">Cellobiose phosphorylase</fullName>
    </submittedName>
</protein>
<feature type="region of interest" description="Disordered" evidence="3">
    <location>
        <begin position="795"/>
        <end position="814"/>
    </location>
</feature>
<dbReference type="OrthoDB" id="9769991at2"/>
<evidence type="ECO:0000259" key="4">
    <source>
        <dbReference type="Pfam" id="PF17167"/>
    </source>
</evidence>
<dbReference type="Gene3D" id="1.50.10.10">
    <property type="match status" value="1"/>
</dbReference>
<dbReference type="Pfam" id="PF17167">
    <property type="entry name" value="Glyco_hydro_94"/>
    <property type="match status" value="1"/>
</dbReference>
<evidence type="ECO:0000256" key="3">
    <source>
        <dbReference type="SAM" id="MobiDB-lite"/>
    </source>
</evidence>
<evidence type="ECO:0000313" key="6">
    <source>
        <dbReference type="Proteomes" id="UP000253606"/>
    </source>
</evidence>
<dbReference type="InterPro" id="IPR052047">
    <property type="entry name" value="GH94_Enzymes"/>
</dbReference>
<gene>
    <name evidence="5" type="ORF">ACPOL_1315</name>
</gene>
<dbReference type="SUPFAM" id="SSF48208">
    <property type="entry name" value="Six-hairpin glycosidases"/>
    <property type="match status" value="1"/>
</dbReference>
<name>A0A2Z5FUV1_9BACT</name>
<dbReference type="InterPro" id="IPR012341">
    <property type="entry name" value="6hp_glycosidase-like_sf"/>
</dbReference>
<evidence type="ECO:0000256" key="1">
    <source>
        <dbReference type="ARBA" id="ARBA00022676"/>
    </source>
</evidence>
<organism evidence="5 6">
    <name type="scientific">Acidisarcina polymorpha</name>
    <dbReference type="NCBI Taxonomy" id="2211140"/>
    <lineage>
        <taxon>Bacteria</taxon>
        <taxon>Pseudomonadati</taxon>
        <taxon>Acidobacteriota</taxon>
        <taxon>Terriglobia</taxon>
        <taxon>Terriglobales</taxon>
        <taxon>Acidobacteriaceae</taxon>
        <taxon>Acidisarcina</taxon>
    </lineage>
</organism>
<accession>A0A2Z5FUV1</accession>
<dbReference type="GO" id="GO:0016757">
    <property type="term" value="F:glycosyltransferase activity"/>
    <property type="evidence" value="ECO:0007669"/>
    <property type="project" value="UniProtKB-KW"/>
</dbReference>
<dbReference type="GO" id="GO:0005975">
    <property type="term" value="P:carbohydrate metabolic process"/>
    <property type="evidence" value="ECO:0007669"/>
    <property type="project" value="InterPro"/>
</dbReference>
<dbReference type="RefSeq" id="WP_114206253.1">
    <property type="nucleotide sequence ID" value="NZ_CP030840.1"/>
</dbReference>
<dbReference type="Proteomes" id="UP000253606">
    <property type="component" value="Chromosome"/>
</dbReference>
<dbReference type="KEGG" id="abas:ACPOL_1315"/>
<feature type="compositionally biased region" description="Polar residues" evidence="3">
    <location>
        <begin position="252"/>
        <end position="268"/>
    </location>
</feature>
<keyword evidence="6" id="KW-1185">Reference proteome</keyword>
<dbReference type="InterPro" id="IPR033432">
    <property type="entry name" value="GH94_catalytic"/>
</dbReference>
<dbReference type="PANTHER" id="PTHR37469:SF2">
    <property type="entry name" value="CELLOBIONIC ACID PHOSPHORYLASE"/>
    <property type="match status" value="1"/>
</dbReference>
<dbReference type="InterPro" id="IPR037018">
    <property type="entry name" value="GH65_N"/>
</dbReference>
<evidence type="ECO:0000256" key="2">
    <source>
        <dbReference type="ARBA" id="ARBA00022679"/>
    </source>
</evidence>
<keyword evidence="2" id="KW-0808">Transferase</keyword>
<sequence length="946" mass="104353">MVRENRSYGSGNFGDWITDAHGLPCYEYLCNQTEDPIAVSPVEVAWRSPTDHTHQIGNDRIVAAASNYGYIQVRQDEGGARFLNDYKPDSGFFGAGLGYLSDGEEVLSTYYPGTGKSFDRFFGTGYLRKQTAGKNYSIDQTIYAPFGDDPVLISEVIVSSQSPHTANLSWVEYWGCQPYEFSYQAFADGHLSTPFGTQVIPEEVARLRRELAAGYEHRFERLSASAGMLESKRLLSAPSPHLGVAMQEEVASGSSALPNSSAVQQSSAAGEDALPPPTFLASLDHGPVRCLTDAASFFGPGNVLRHTGAAGPESVLVPAEVLHPAGLGSIVPGYGIPQEIAPDDLSTTGPESALILFKPFILEAGQTQTLRFIYGYLPAGFRVTELLAKYRAQAAGLFAKSCAAWKDEGIQLAVDADPWVERETRWHSCYLRSGFTYDDRLEEHIVSQGQVYQYCIGYQGAARDPLQHALPLIFGQSDLAKQVLRYTLKTQAADGSLPYAMTGHGQIVPNLAAPSDLDLWLLWLASEYILATRDNAFLEERISRWPAATEGQALTVHECLARAYRHLVDTIGTGKHGLLRGGGADWNEQIYFRNLPENLRDQIGRESESVMNAAMGAYILDHYARMLRYAGDLGSARDAQVQAEQQRNAVRAQWTGKWFKRLWLGDSTGWLGADRMWLDGQPWAILGDCATADQRKTLFQSIEELLRKPSRVGAQQLSSPVDWPGVMPGESKNGGVYDTLDGPLIWALAANASVAGPGAAYEEWQKNSRAHHADTYRDVWYGIWSGPDVYCSSQSDHAGQTGFDPGLTDPEARRRPNNYRGLSWTAWPVMNMHRHAWPLYSAAKLLGVEFTEEGVNLAPAIPRPQYRFHSRLLGLEKSVRGYQGWYAPQKEGKWTVRFKLPASEQPLTQQSINGKKQTATTQAEGVIQFSGTSSVEEPLSWSLSYD</sequence>
<evidence type="ECO:0000313" key="5">
    <source>
        <dbReference type="EMBL" id="AXC10663.1"/>
    </source>
</evidence>
<dbReference type="InterPro" id="IPR008928">
    <property type="entry name" value="6-hairpin_glycosidase_sf"/>
</dbReference>
<keyword evidence="1" id="KW-0328">Glycosyltransferase</keyword>
<dbReference type="Gene3D" id="2.70.98.40">
    <property type="entry name" value="Glycoside hydrolase, family 65, N-terminal domain"/>
    <property type="match status" value="1"/>
</dbReference>
<dbReference type="PANTHER" id="PTHR37469">
    <property type="entry name" value="CELLOBIONIC ACID PHOSPHORYLASE-RELATED"/>
    <property type="match status" value="1"/>
</dbReference>
<reference evidence="5 6" key="1">
    <citation type="journal article" date="2018" name="Front. Microbiol.">
        <title>Hydrolytic Capabilities as a Key to Environmental Success: Chitinolytic and Cellulolytic Acidobacteria From Acidic Sub-arctic Soils and Boreal Peatlands.</title>
        <authorList>
            <person name="Belova S.E."/>
            <person name="Ravin N.V."/>
            <person name="Pankratov T.A."/>
            <person name="Rakitin A.L."/>
            <person name="Ivanova A.A."/>
            <person name="Beletsky A.V."/>
            <person name="Mardanov A.V."/>
            <person name="Sinninghe Damste J.S."/>
            <person name="Dedysh S.N."/>
        </authorList>
    </citation>
    <scope>NUCLEOTIDE SEQUENCE [LARGE SCALE GENOMIC DNA]</scope>
    <source>
        <strain evidence="5 6">SBC82</strain>
    </source>
</reference>
<dbReference type="EMBL" id="CP030840">
    <property type="protein sequence ID" value="AXC10663.1"/>
    <property type="molecule type" value="Genomic_DNA"/>
</dbReference>
<feature type="domain" description="Glycosyl hydrolase 94 catalytic" evidence="4">
    <location>
        <begin position="463"/>
        <end position="766"/>
    </location>
</feature>